<dbReference type="AlphaFoldDB" id="A0AAV9QU42"/>
<feature type="region of interest" description="Disordered" evidence="1">
    <location>
        <begin position="34"/>
        <end position="74"/>
    </location>
</feature>
<evidence type="ECO:0000313" key="2">
    <source>
        <dbReference type="EMBL" id="KAK5600884.1"/>
    </source>
</evidence>
<protein>
    <submittedName>
        <fullName evidence="2">Uncharacterized protein</fullName>
    </submittedName>
</protein>
<reference evidence="2 3" key="1">
    <citation type="submission" date="2021-06" db="EMBL/GenBank/DDBJ databases">
        <authorList>
            <person name="Palmer J.M."/>
        </authorList>
    </citation>
    <scope>NUCLEOTIDE SEQUENCE [LARGE SCALE GENOMIC DNA]</scope>
    <source>
        <strain evidence="2 3">MEX-2019</strain>
        <tissue evidence="2">Muscle</tissue>
    </source>
</reference>
<name>A0AAV9QU42_9TELE</name>
<sequence length="74" mass="8295">MTVNILVKQSSSRPPQHLAVLNCLPALQRTFGLTKPSTSRPRFPNKAHHPDRDPASELVLQARTKTRLPHPIPQ</sequence>
<evidence type="ECO:0000313" key="3">
    <source>
        <dbReference type="Proteomes" id="UP001311232"/>
    </source>
</evidence>
<dbReference type="Proteomes" id="UP001311232">
    <property type="component" value="Unassembled WGS sequence"/>
</dbReference>
<comment type="caution">
    <text evidence="2">The sequence shown here is derived from an EMBL/GenBank/DDBJ whole genome shotgun (WGS) entry which is preliminary data.</text>
</comment>
<keyword evidence="3" id="KW-1185">Reference proteome</keyword>
<organism evidence="2 3">
    <name type="scientific">Crenichthys baileyi</name>
    <name type="common">White River springfish</name>
    <dbReference type="NCBI Taxonomy" id="28760"/>
    <lineage>
        <taxon>Eukaryota</taxon>
        <taxon>Metazoa</taxon>
        <taxon>Chordata</taxon>
        <taxon>Craniata</taxon>
        <taxon>Vertebrata</taxon>
        <taxon>Euteleostomi</taxon>
        <taxon>Actinopterygii</taxon>
        <taxon>Neopterygii</taxon>
        <taxon>Teleostei</taxon>
        <taxon>Neoteleostei</taxon>
        <taxon>Acanthomorphata</taxon>
        <taxon>Ovalentaria</taxon>
        <taxon>Atherinomorphae</taxon>
        <taxon>Cyprinodontiformes</taxon>
        <taxon>Goodeidae</taxon>
        <taxon>Crenichthys</taxon>
    </lineage>
</organism>
<evidence type="ECO:0000256" key="1">
    <source>
        <dbReference type="SAM" id="MobiDB-lite"/>
    </source>
</evidence>
<proteinExistence type="predicted"/>
<dbReference type="EMBL" id="JAHHUM010002759">
    <property type="protein sequence ID" value="KAK5600884.1"/>
    <property type="molecule type" value="Genomic_DNA"/>
</dbReference>
<gene>
    <name evidence="2" type="ORF">CRENBAI_007952</name>
</gene>
<accession>A0AAV9QU42</accession>